<evidence type="ECO:0000256" key="7">
    <source>
        <dbReference type="ARBA" id="ARBA00023136"/>
    </source>
</evidence>
<keyword evidence="3 8" id="KW-0812">Transmembrane</keyword>
<evidence type="ECO:0000313" key="11">
    <source>
        <dbReference type="Proteomes" id="UP001642540"/>
    </source>
</evidence>
<evidence type="ECO:0000259" key="9">
    <source>
        <dbReference type="Pfam" id="PF00487"/>
    </source>
</evidence>
<proteinExistence type="inferred from homology"/>
<comment type="subcellular location">
    <subcellularLocation>
        <location evidence="1">Membrane</location>
        <topology evidence="1">Multi-pass membrane protein</topology>
    </subcellularLocation>
</comment>
<evidence type="ECO:0000313" key="10">
    <source>
        <dbReference type="EMBL" id="CAL8112295.1"/>
    </source>
</evidence>
<name>A0ABP1QXR7_9HEXA</name>
<comment type="similarity">
    <text evidence="2">Belongs to the fatty acid desaturase type 1 family.</text>
</comment>
<evidence type="ECO:0000256" key="6">
    <source>
        <dbReference type="ARBA" id="ARBA00023098"/>
    </source>
</evidence>
<protein>
    <recommendedName>
        <fullName evidence="9">Fatty acid desaturase domain-containing protein</fullName>
    </recommendedName>
</protein>
<organism evidence="10 11">
    <name type="scientific">Orchesella dallaii</name>
    <dbReference type="NCBI Taxonomy" id="48710"/>
    <lineage>
        <taxon>Eukaryota</taxon>
        <taxon>Metazoa</taxon>
        <taxon>Ecdysozoa</taxon>
        <taxon>Arthropoda</taxon>
        <taxon>Hexapoda</taxon>
        <taxon>Collembola</taxon>
        <taxon>Entomobryomorpha</taxon>
        <taxon>Entomobryoidea</taxon>
        <taxon>Orchesellidae</taxon>
        <taxon>Orchesellinae</taxon>
        <taxon>Orchesella</taxon>
    </lineage>
</organism>
<dbReference type="CDD" id="cd03506">
    <property type="entry name" value="Delta6-FADS-like"/>
    <property type="match status" value="1"/>
</dbReference>
<evidence type="ECO:0000256" key="1">
    <source>
        <dbReference type="ARBA" id="ARBA00004141"/>
    </source>
</evidence>
<evidence type="ECO:0000256" key="4">
    <source>
        <dbReference type="ARBA" id="ARBA00022989"/>
    </source>
</evidence>
<dbReference type="PANTHER" id="PTHR19353">
    <property type="entry name" value="FATTY ACID DESATURASE 2"/>
    <property type="match status" value="1"/>
</dbReference>
<dbReference type="InterPro" id="IPR005804">
    <property type="entry name" value="FA_desaturase_dom"/>
</dbReference>
<gene>
    <name evidence="10" type="ORF">ODALV1_LOCUS15579</name>
</gene>
<dbReference type="Proteomes" id="UP001642540">
    <property type="component" value="Unassembled WGS sequence"/>
</dbReference>
<evidence type="ECO:0000256" key="5">
    <source>
        <dbReference type="ARBA" id="ARBA00023002"/>
    </source>
</evidence>
<accession>A0ABP1QXR7</accession>
<dbReference type="InterPro" id="IPR012171">
    <property type="entry name" value="Fatty_acid_desaturase"/>
</dbReference>
<dbReference type="EMBL" id="CAXLJM020000048">
    <property type="protein sequence ID" value="CAL8112295.1"/>
    <property type="molecule type" value="Genomic_DNA"/>
</dbReference>
<feature type="transmembrane region" description="Helical" evidence="8">
    <location>
        <begin position="66"/>
        <end position="92"/>
    </location>
</feature>
<comment type="caution">
    <text evidence="10">The sequence shown here is derived from an EMBL/GenBank/DDBJ whole genome shotgun (WGS) entry which is preliminary data.</text>
</comment>
<dbReference type="PANTHER" id="PTHR19353:SF88">
    <property type="entry name" value="DELTA(5) FATTY ACID DESATURASE FAT-4"/>
    <property type="match status" value="1"/>
</dbReference>
<keyword evidence="5" id="KW-0560">Oxidoreductase</keyword>
<keyword evidence="4 8" id="KW-1133">Transmembrane helix</keyword>
<evidence type="ECO:0000256" key="8">
    <source>
        <dbReference type="SAM" id="Phobius"/>
    </source>
</evidence>
<feature type="domain" description="Fatty acid desaturase" evidence="9">
    <location>
        <begin position="73"/>
        <end position="171"/>
    </location>
</feature>
<dbReference type="Pfam" id="PF00487">
    <property type="entry name" value="FA_desaturase"/>
    <property type="match status" value="1"/>
</dbReference>
<reference evidence="10 11" key="1">
    <citation type="submission" date="2024-08" db="EMBL/GenBank/DDBJ databases">
        <authorList>
            <person name="Cucini C."/>
            <person name="Frati F."/>
        </authorList>
    </citation>
    <scope>NUCLEOTIDE SEQUENCE [LARGE SCALE GENOMIC DNA]</scope>
</reference>
<keyword evidence="7 8" id="KW-0472">Membrane</keyword>
<keyword evidence="11" id="KW-1185">Reference proteome</keyword>
<sequence>MGNSGTMWRRRHNVHHAMPQRIGRDIDLDNLPVLLINIKLMDDPNHANHLFYRYQGSGGNLCNSNLLFVCILNWVLALGKFTNCIAISYLFFNFGLSHTHLPVTDKPTHWVEHGLVHTADVDQRPWCDWWMGYLNYQIEHHLFPTMPQFRNKLAVNRVRAFAKNHGVPYHVHSHKEAVMRMMYNIWDVTQQVKRFPLNS</sequence>
<keyword evidence="6" id="KW-0443">Lipid metabolism</keyword>
<evidence type="ECO:0000256" key="2">
    <source>
        <dbReference type="ARBA" id="ARBA00009295"/>
    </source>
</evidence>
<evidence type="ECO:0000256" key="3">
    <source>
        <dbReference type="ARBA" id="ARBA00022692"/>
    </source>
</evidence>